<dbReference type="RefSeq" id="WP_169714052.1">
    <property type="nucleotide sequence ID" value="NZ_CP019343.1"/>
</dbReference>
<dbReference type="KEGG" id="osg:BST96_19985"/>
<reference evidence="1 2" key="1">
    <citation type="submission" date="2016-11" db="EMBL/GenBank/DDBJ databases">
        <title>Trade-off between light-utilization and light-protection in marine flavobacteria.</title>
        <authorList>
            <person name="Kumagai Y."/>
        </authorList>
    </citation>
    <scope>NUCLEOTIDE SEQUENCE [LARGE SCALE GENOMIC DNA]</scope>
    <source>
        <strain evidence="1 2">NBRC 107125</strain>
    </source>
</reference>
<evidence type="ECO:0000313" key="1">
    <source>
        <dbReference type="EMBL" id="ARN76179.1"/>
    </source>
</evidence>
<evidence type="ECO:0000313" key="2">
    <source>
        <dbReference type="Proteomes" id="UP000193450"/>
    </source>
</evidence>
<evidence type="ECO:0008006" key="3">
    <source>
        <dbReference type="Google" id="ProtNLM"/>
    </source>
</evidence>
<sequence>MSFTPNLIRQYMAPNSDASSAGGPGGHSGHSLDFTIPKDNLYAFGKLWFSFDDKPCIAAFHGLNFGMVGDQRLKPLFGYTGFGMFQSKLLDNGNVRIRGKEVGYFNDPITGDILETWDNPYTGETVEVFNFLNDAIRGELTPEMPKFQFGDADDAPTLMNEGTIKTREDGSAPFILPWERYGDNVMLAWDYTHRYKNPVTKDKWPKAHTGTYINPSEHFTFQTNYDRLADRSIPSADFACGFSRMSPWWPWMKMGGSGVEGMIFGRMNSHKSNQGLTDVPPKVLAYTEKHHPEYLEAPDDWDDGFPKGTWESYAEHVPPEV</sequence>
<gene>
    <name evidence="1" type="ORF">BST96_19985</name>
</gene>
<dbReference type="AlphaFoldDB" id="A0A1X9NL91"/>
<dbReference type="Proteomes" id="UP000193450">
    <property type="component" value="Chromosome"/>
</dbReference>
<dbReference type="STRING" id="716816.BST96_19985"/>
<name>A0A1X9NL91_9GAMM</name>
<organism evidence="1 2">
    <name type="scientific">Oceanicoccus sagamiensis</name>
    <dbReference type="NCBI Taxonomy" id="716816"/>
    <lineage>
        <taxon>Bacteria</taxon>
        <taxon>Pseudomonadati</taxon>
        <taxon>Pseudomonadota</taxon>
        <taxon>Gammaproteobacteria</taxon>
        <taxon>Cellvibrionales</taxon>
        <taxon>Spongiibacteraceae</taxon>
        <taxon>Oceanicoccus</taxon>
    </lineage>
</organism>
<dbReference type="Pfam" id="PF08894">
    <property type="entry name" value="DUF1838"/>
    <property type="match status" value="1"/>
</dbReference>
<dbReference type="InterPro" id="IPR014990">
    <property type="entry name" value="DUF1838"/>
</dbReference>
<proteinExistence type="predicted"/>
<keyword evidence="2" id="KW-1185">Reference proteome</keyword>
<dbReference type="EMBL" id="CP019343">
    <property type="protein sequence ID" value="ARN76179.1"/>
    <property type="molecule type" value="Genomic_DNA"/>
</dbReference>
<accession>A0A1X9NL91</accession>
<protein>
    <recommendedName>
        <fullName evidence="3">DUF1838 domain-containing protein</fullName>
    </recommendedName>
</protein>